<name>K1Q7X8_MAGGI</name>
<reference evidence="2" key="1">
    <citation type="journal article" date="2012" name="Nature">
        <title>The oyster genome reveals stress adaptation and complexity of shell formation.</title>
        <authorList>
            <person name="Zhang G."/>
            <person name="Fang X."/>
            <person name="Guo X."/>
            <person name="Li L."/>
            <person name="Luo R."/>
            <person name="Xu F."/>
            <person name="Yang P."/>
            <person name="Zhang L."/>
            <person name="Wang X."/>
            <person name="Qi H."/>
            <person name="Xiong Z."/>
            <person name="Que H."/>
            <person name="Xie Y."/>
            <person name="Holland P.W."/>
            <person name="Paps J."/>
            <person name="Zhu Y."/>
            <person name="Wu F."/>
            <person name="Chen Y."/>
            <person name="Wang J."/>
            <person name="Peng C."/>
            <person name="Meng J."/>
            <person name="Yang L."/>
            <person name="Liu J."/>
            <person name="Wen B."/>
            <person name="Zhang N."/>
            <person name="Huang Z."/>
            <person name="Zhu Q."/>
            <person name="Feng Y."/>
            <person name="Mount A."/>
            <person name="Hedgecock D."/>
            <person name="Xu Z."/>
            <person name="Liu Y."/>
            <person name="Domazet-Loso T."/>
            <person name="Du Y."/>
            <person name="Sun X."/>
            <person name="Zhang S."/>
            <person name="Liu B."/>
            <person name="Cheng P."/>
            <person name="Jiang X."/>
            <person name="Li J."/>
            <person name="Fan D."/>
            <person name="Wang W."/>
            <person name="Fu W."/>
            <person name="Wang T."/>
            <person name="Wang B."/>
            <person name="Zhang J."/>
            <person name="Peng Z."/>
            <person name="Li Y."/>
            <person name="Li N."/>
            <person name="Wang J."/>
            <person name="Chen M."/>
            <person name="He Y."/>
            <person name="Tan F."/>
            <person name="Song X."/>
            <person name="Zheng Q."/>
            <person name="Huang R."/>
            <person name="Yang H."/>
            <person name="Du X."/>
            <person name="Chen L."/>
            <person name="Yang M."/>
            <person name="Gaffney P.M."/>
            <person name="Wang S."/>
            <person name="Luo L."/>
            <person name="She Z."/>
            <person name="Ming Y."/>
            <person name="Huang W."/>
            <person name="Zhang S."/>
            <person name="Huang B."/>
            <person name="Zhang Y."/>
            <person name="Qu T."/>
            <person name="Ni P."/>
            <person name="Miao G."/>
            <person name="Wang J."/>
            <person name="Wang Q."/>
            <person name="Steinberg C.E."/>
            <person name="Wang H."/>
            <person name="Li N."/>
            <person name="Qian L."/>
            <person name="Zhang G."/>
            <person name="Li Y."/>
            <person name="Yang H."/>
            <person name="Liu X."/>
            <person name="Wang J."/>
            <person name="Yin Y."/>
            <person name="Wang J."/>
        </authorList>
    </citation>
    <scope>NUCLEOTIDE SEQUENCE [LARGE SCALE GENOMIC DNA]</scope>
    <source>
        <strain evidence="2">05x7-T-G4-1.051#20</strain>
    </source>
</reference>
<dbReference type="EMBL" id="JH817223">
    <property type="protein sequence ID" value="EKC32882.1"/>
    <property type="molecule type" value="Genomic_DNA"/>
</dbReference>
<protein>
    <submittedName>
        <fullName evidence="2">Uncharacterized protein</fullName>
    </submittedName>
</protein>
<gene>
    <name evidence="2" type="ORF">CGI_10024444</name>
</gene>
<evidence type="ECO:0000256" key="1">
    <source>
        <dbReference type="SAM" id="MobiDB-lite"/>
    </source>
</evidence>
<accession>K1Q7X8</accession>
<proteinExistence type="predicted"/>
<feature type="compositionally biased region" description="Basic and acidic residues" evidence="1">
    <location>
        <begin position="135"/>
        <end position="169"/>
    </location>
</feature>
<dbReference type="AlphaFoldDB" id="K1Q7X8"/>
<feature type="region of interest" description="Disordered" evidence="1">
    <location>
        <begin position="126"/>
        <end position="169"/>
    </location>
</feature>
<sequence length="278" mass="32371">MFSKFRPLDVLLDSNSERVLNGTEKDDDYVELGVISLQNLNHILKNVKQIQRFLNLLLRVQKASKRSERIRKQPLLAKRLYRYIHVYTVKQYIYLNRIISVLPRLKLATSKKIPFHPVLVYPKAETNDKQSNTTKNDKIKDRNFKERQEKGTLENQPERTTEATETKESKNVDIENVKTSTDSNQDVAIPKIIPIPALYETSKNATPAIKHTPKRNMSYLPTNEHNTEESLSKNMDKFLDLETNNGDEEFMNDFIADLDRTEMAEAFQKLVNSRSRTM</sequence>
<dbReference type="HOGENOM" id="CLU_1002036_0_0_1"/>
<evidence type="ECO:0000313" key="2">
    <source>
        <dbReference type="EMBL" id="EKC32882.1"/>
    </source>
</evidence>
<organism evidence="2">
    <name type="scientific">Magallana gigas</name>
    <name type="common">Pacific oyster</name>
    <name type="synonym">Crassostrea gigas</name>
    <dbReference type="NCBI Taxonomy" id="29159"/>
    <lineage>
        <taxon>Eukaryota</taxon>
        <taxon>Metazoa</taxon>
        <taxon>Spiralia</taxon>
        <taxon>Lophotrochozoa</taxon>
        <taxon>Mollusca</taxon>
        <taxon>Bivalvia</taxon>
        <taxon>Autobranchia</taxon>
        <taxon>Pteriomorphia</taxon>
        <taxon>Ostreida</taxon>
        <taxon>Ostreoidea</taxon>
        <taxon>Ostreidae</taxon>
        <taxon>Magallana</taxon>
    </lineage>
</organism>
<dbReference type="InParanoid" id="K1Q7X8"/>